<feature type="compositionally biased region" description="Pro residues" evidence="1">
    <location>
        <begin position="388"/>
        <end position="399"/>
    </location>
</feature>
<dbReference type="Proteomes" id="UP000242427">
    <property type="component" value="Unassembled WGS sequence"/>
</dbReference>
<dbReference type="InterPro" id="IPR027417">
    <property type="entry name" value="P-loop_NTPase"/>
</dbReference>
<keyword evidence="4" id="KW-1185">Reference proteome</keyword>
<evidence type="ECO:0000313" key="4">
    <source>
        <dbReference type="Proteomes" id="UP000242427"/>
    </source>
</evidence>
<dbReference type="EMBL" id="PXWG01000002">
    <property type="protein sequence ID" value="PSJ30364.1"/>
    <property type="molecule type" value="Genomic_DNA"/>
</dbReference>
<evidence type="ECO:0000313" key="3">
    <source>
        <dbReference type="EMBL" id="PSJ30364.1"/>
    </source>
</evidence>
<sequence length="399" mass="43280">MGCTGDGVRCAGARPAPHRTGGSRVTLPTHFNPYAVHVPVTRGGIPKSPPRDDHPLIAWQDESHAGQWVDVDHAQDQLQRFDEVLDRIADLVNPGVDQGSLVVVTGPRGMGKTTLIHQCIYRAILHIEQMGDDAAAAGFPRPITRHVVAMTAGYGNNGRAISRDENGEIASAAVINANIREKVFATLRAHFPNAGLDPSMSEERPFKAFGRISSVLAEQQALLFVVVPHIDWTDQGSLRTQFLDTCLSAAQSRIVLFVEISHETTETAGEAVEALMPNDAVTHLMLGGLREGDTVKFSQDTGADHSDPDEAPLPTWQPADVRELRQACHAVADGQIREGRTVRVTARDLNLHAAARDPLQLQSLRRRPVRPYPRPGPAPADPDRQPHRPGPTPGPTPDP</sequence>
<feature type="domain" description="Orc1-like AAA ATPase" evidence="2">
    <location>
        <begin position="82"/>
        <end position="240"/>
    </location>
</feature>
<organism evidence="3 4">
    <name type="scientific">Streptosporangium nondiastaticum</name>
    <dbReference type="NCBI Taxonomy" id="35764"/>
    <lineage>
        <taxon>Bacteria</taxon>
        <taxon>Bacillati</taxon>
        <taxon>Actinomycetota</taxon>
        <taxon>Actinomycetes</taxon>
        <taxon>Streptosporangiales</taxon>
        <taxon>Streptosporangiaceae</taxon>
        <taxon>Streptosporangium</taxon>
    </lineage>
</organism>
<dbReference type="Pfam" id="PF13191">
    <property type="entry name" value="AAA_16"/>
    <property type="match status" value="1"/>
</dbReference>
<dbReference type="OrthoDB" id="4176703at2"/>
<feature type="compositionally biased region" description="Pro residues" evidence="1">
    <location>
        <begin position="370"/>
        <end position="380"/>
    </location>
</feature>
<proteinExistence type="predicted"/>
<feature type="region of interest" description="Disordered" evidence="1">
    <location>
        <begin position="294"/>
        <end position="315"/>
    </location>
</feature>
<comment type="caution">
    <text evidence="3">The sequence shown here is derived from an EMBL/GenBank/DDBJ whole genome shotgun (WGS) entry which is preliminary data.</text>
</comment>
<feature type="region of interest" description="Disordered" evidence="1">
    <location>
        <begin position="1"/>
        <end position="25"/>
    </location>
</feature>
<accession>A0A9X7JUZ8</accession>
<dbReference type="AlphaFoldDB" id="A0A9X7JUZ8"/>
<reference evidence="3 4" key="1">
    <citation type="submission" date="2018-03" db="EMBL/GenBank/DDBJ databases">
        <title>Chitinolytic properties of Streptosporangium nondiastaticum TBG75A20.</title>
        <authorList>
            <person name="Gayathri V."/>
            <person name="Shiburaj S."/>
        </authorList>
    </citation>
    <scope>NUCLEOTIDE SEQUENCE [LARGE SCALE GENOMIC DNA]</scope>
    <source>
        <strain evidence="3 4">TBG75A20</strain>
    </source>
</reference>
<dbReference type="SUPFAM" id="SSF52540">
    <property type="entry name" value="P-loop containing nucleoside triphosphate hydrolases"/>
    <property type="match status" value="1"/>
</dbReference>
<dbReference type="InterPro" id="IPR041664">
    <property type="entry name" value="AAA_16"/>
</dbReference>
<name>A0A9X7JUZ8_9ACTN</name>
<evidence type="ECO:0000256" key="1">
    <source>
        <dbReference type="SAM" id="MobiDB-lite"/>
    </source>
</evidence>
<dbReference type="Gene3D" id="3.40.50.300">
    <property type="entry name" value="P-loop containing nucleotide triphosphate hydrolases"/>
    <property type="match status" value="1"/>
</dbReference>
<evidence type="ECO:0000259" key="2">
    <source>
        <dbReference type="Pfam" id="PF13191"/>
    </source>
</evidence>
<protein>
    <recommendedName>
        <fullName evidence="2">Orc1-like AAA ATPase domain-containing protein</fullName>
    </recommendedName>
</protein>
<feature type="region of interest" description="Disordered" evidence="1">
    <location>
        <begin position="357"/>
        <end position="399"/>
    </location>
</feature>
<gene>
    <name evidence="3" type="ORF">B7P34_02045</name>
</gene>